<dbReference type="PROSITE" id="PS51257">
    <property type="entry name" value="PROKAR_LIPOPROTEIN"/>
    <property type="match status" value="1"/>
</dbReference>
<keyword evidence="5" id="KW-0449">Lipoprotein</keyword>
<dbReference type="Gene3D" id="3.40.190.10">
    <property type="entry name" value="Periplasmic binding protein-like II"/>
    <property type="match status" value="1"/>
</dbReference>
<reference evidence="7 8" key="1">
    <citation type="submission" date="2023-10" db="EMBL/GenBank/DDBJ databases">
        <title>Screening of Alkalihalobacillus lindianensis BZ-TG-R113 and Its Alleviation of Salt Stress on Rapeseed Growth.</title>
        <authorList>
            <person name="Zhao B."/>
            <person name="Guo T."/>
        </authorList>
    </citation>
    <scope>NUCLEOTIDE SEQUENCE [LARGE SCALE GENOMIC DNA]</scope>
    <source>
        <strain evidence="7 8">BZ-TG-R113</strain>
    </source>
</reference>
<evidence type="ECO:0000256" key="3">
    <source>
        <dbReference type="ARBA" id="ARBA00023136"/>
    </source>
</evidence>
<sequence>MNKNFLLCSAFMLMLLTACGNFGSDAKETITIGEDVEGATELSFWTFAQMHTRIFENAITRWNEEFPDRPITLKAEVYPYDQMHNNLLMALQSGSGAPDIVDIELNRFPDYLQGQPQLEPMNDYVEPVRDNFIDSRFEIYSKDGQYYGMPTHVGATVMYYNEEIMNEAGVDIDSIETWNDYVEAGEKVVENTDAMMTTFETEDVFVYWSMLSQQDSDFIDDQGNLILDNEINIQTLDFMQELIHERGIAEIAPGGMHAAEEYFGYMNDGGAASVMMPLWYMSRFLDYMEDLEGKIQIRPLPAWEEDGNRSAGMGGTGTVVTNQAEDAELAKEFLAYAKLSEEGNIDLWKILGFDPPRWDVWESEAMSEDNEYFQYFHDDIFEILVELREEINPINITERTPSVTDELTTNVFNEVLRQGSTSAKEALEKAKQQIENRSAD</sequence>
<evidence type="ECO:0000256" key="1">
    <source>
        <dbReference type="ARBA" id="ARBA00022475"/>
    </source>
</evidence>
<dbReference type="InterPro" id="IPR006059">
    <property type="entry name" value="SBP"/>
</dbReference>
<evidence type="ECO:0000313" key="8">
    <source>
        <dbReference type="Proteomes" id="UP001287282"/>
    </source>
</evidence>
<organism evidence="7 8">
    <name type="scientific">Alkalihalophilus lindianensis</name>
    <dbReference type="NCBI Taxonomy" id="1630542"/>
    <lineage>
        <taxon>Bacteria</taxon>
        <taxon>Bacillati</taxon>
        <taxon>Bacillota</taxon>
        <taxon>Bacilli</taxon>
        <taxon>Bacillales</taxon>
        <taxon>Bacillaceae</taxon>
        <taxon>Alkalihalophilus</taxon>
    </lineage>
</organism>
<evidence type="ECO:0000313" key="7">
    <source>
        <dbReference type="EMBL" id="MDV2685637.1"/>
    </source>
</evidence>
<protein>
    <submittedName>
        <fullName evidence="7">ABC transporter substrate-binding protein</fullName>
    </submittedName>
</protein>
<evidence type="ECO:0000256" key="6">
    <source>
        <dbReference type="SAM" id="SignalP"/>
    </source>
</evidence>
<comment type="caution">
    <text evidence="7">The sequence shown here is derived from an EMBL/GenBank/DDBJ whole genome shotgun (WGS) entry which is preliminary data.</text>
</comment>
<accession>A0ABU3XDC8</accession>
<dbReference type="PANTHER" id="PTHR43649">
    <property type="entry name" value="ARABINOSE-BINDING PROTEIN-RELATED"/>
    <property type="match status" value="1"/>
</dbReference>
<keyword evidence="8" id="KW-1185">Reference proteome</keyword>
<keyword evidence="3" id="KW-0472">Membrane</keyword>
<feature type="signal peptide" evidence="6">
    <location>
        <begin position="1"/>
        <end position="23"/>
    </location>
</feature>
<dbReference type="RefSeq" id="WP_317122807.1">
    <property type="nucleotide sequence ID" value="NZ_JAWJBA010000004.1"/>
</dbReference>
<evidence type="ECO:0000256" key="4">
    <source>
        <dbReference type="ARBA" id="ARBA00023139"/>
    </source>
</evidence>
<evidence type="ECO:0000256" key="2">
    <source>
        <dbReference type="ARBA" id="ARBA00022729"/>
    </source>
</evidence>
<evidence type="ECO:0000256" key="5">
    <source>
        <dbReference type="ARBA" id="ARBA00023288"/>
    </source>
</evidence>
<keyword evidence="4" id="KW-0564">Palmitate</keyword>
<dbReference type="EMBL" id="JAWJBA010000004">
    <property type="protein sequence ID" value="MDV2685637.1"/>
    <property type="molecule type" value="Genomic_DNA"/>
</dbReference>
<dbReference type="SUPFAM" id="SSF53850">
    <property type="entry name" value="Periplasmic binding protein-like II"/>
    <property type="match status" value="1"/>
</dbReference>
<keyword evidence="2 6" id="KW-0732">Signal</keyword>
<feature type="chain" id="PRO_5045135863" evidence="6">
    <location>
        <begin position="24"/>
        <end position="440"/>
    </location>
</feature>
<dbReference type="InterPro" id="IPR050490">
    <property type="entry name" value="Bact_solute-bd_prot1"/>
</dbReference>
<gene>
    <name evidence="7" type="ORF">RYX56_14825</name>
</gene>
<name>A0ABU3XDC8_9BACI</name>
<keyword evidence="1" id="KW-1003">Cell membrane</keyword>
<dbReference type="Pfam" id="PF01547">
    <property type="entry name" value="SBP_bac_1"/>
    <property type="match status" value="1"/>
</dbReference>
<dbReference type="Proteomes" id="UP001287282">
    <property type="component" value="Unassembled WGS sequence"/>
</dbReference>
<proteinExistence type="predicted"/>
<dbReference type="PANTHER" id="PTHR43649:SF33">
    <property type="entry name" value="POLYGALACTURONAN_RHAMNOGALACTURONAN-BINDING PROTEIN YTCQ"/>
    <property type="match status" value="1"/>
</dbReference>